<dbReference type="STRING" id="37928.SAMN04489742_0484"/>
<evidence type="ECO:0000313" key="1">
    <source>
        <dbReference type="EMBL" id="SDQ29243.1"/>
    </source>
</evidence>
<organism evidence="1 2">
    <name type="scientific">Crystallibacter crystallopoietes</name>
    <dbReference type="NCBI Taxonomy" id="37928"/>
    <lineage>
        <taxon>Bacteria</taxon>
        <taxon>Bacillati</taxon>
        <taxon>Actinomycetota</taxon>
        <taxon>Actinomycetes</taxon>
        <taxon>Micrococcales</taxon>
        <taxon>Micrococcaceae</taxon>
        <taxon>Crystallibacter</taxon>
    </lineage>
</organism>
<dbReference type="AlphaFoldDB" id="A0A1H0ZP84"/>
<dbReference type="EMBL" id="FNKH01000002">
    <property type="protein sequence ID" value="SDQ29243.1"/>
    <property type="molecule type" value="Genomic_DNA"/>
</dbReference>
<gene>
    <name evidence="1" type="ORF">SAMN04489742_0484</name>
</gene>
<name>A0A1H0ZP84_9MICC</name>
<accession>A0A1H0ZP84</accession>
<sequence length="99" mass="11230">MYSLQIEHQVRDFSMWRQAFDSDPLDRAGSGVRSFRIYRPVGDDYVMIELDFETQEAAVMFLARLEEEVWSSGGAAAPALVGTPETRIVEIVENTTVAW</sequence>
<keyword evidence="2" id="KW-1185">Reference proteome</keyword>
<reference evidence="1 2" key="1">
    <citation type="submission" date="2016-10" db="EMBL/GenBank/DDBJ databases">
        <authorList>
            <person name="de Groot N.N."/>
        </authorList>
    </citation>
    <scope>NUCLEOTIDE SEQUENCE [LARGE SCALE GENOMIC DNA]</scope>
    <source>
        <strain evidence="1 2">DSM 20117</strain>
    </source>
</reference>
<proteinExistence type="predicted"/>
<dbReference type="Proteomes" id="UP000181917">
    <property type="component" value="Unassembled WGS sequence"/>
</dbReference>
<evidence type="ECO:0000313" key="2">
    <source>
        <dbReference type="Proteomes" id="UP000181917"/>
    </source>
</evidence>
<evidence type="ECO:0008006" key="3">
    <source>
        <dbReference type="Google" id="ProtNLM"/>
    </source>
</evidence>
<dbReference type="RefSeq" id="WP_074699075.1">
    <property type="nucleotide sequence ID" value="NZ_CP018863.1"/>
</dbReference>
<dbReference type="OrthoDB" id="4578588at2"/>
<protein>
    <recommendedName>
        <fullName evidence="3">Antibiotic biosynthesis monooxygenase</fullName>
    </recommendedName>
</protein>
<dbReference type="KEGG" id="acry:AC20117_14870"/>